<dbReference type="Proteomes" id="UP000642748">
    <property type="component" value="Unassembled WGS sequence"/>
</dbReference>
<dbReference type="PANTHER" id="PTHR43133:SF50">
    <property type="entry name" value="ECF RNA POLYMERASE SIGMA FACTOR SIGM"/>
    <property type="match status" value="1"/>
</dbReference>
<organism evidence="8 9">
    <name type="scientific">Rugosimonospora africana</name>
    <dbReference type="NCBI Taxonomy" id="556532"/>
    <lineage>
        <taxon>Bacteria</taxon>
        <taxon>Bacillati</taxon>
        <taxon>Actinomycetota</taxon>
        <taxon>Actinomycetes</taxon>
        <taxon>Micromonosporales</taxon>
        <taxon>Micromonosporaceae</taxon>
        <taxon>Rugosimonospora</taxon>
    </lineage>
</organism>
<evidence type="ECO:0000313" key="8">
    <source>
        <dbReference type="EMBL" id="GIH14582.1"/>
    </source>
</evidence>
<dbReference type="Gene3D" id="1.10.10.10">
    <property type="entry name" value="Winged helix-like DNA-binding domain superfamily/Winged helix DNA-binding domain"/>
    <property type="match status" value="1"/>
</dbReference>
<dbReference type="InterPro" id="IPR013325">
    <property type="entry name" value="RNA_pol_sigma_r2"/>
</dbReference>
<evidence type="ECO:0000256" key="2">
    <source>
        <dbReference type="ARBA" id="ARBA00023015"/>
    </source>
</evidence>
<sequence>MSGSFDDFYAAHFGPLVVQLHAGTGDLAEAQDVVQEAFCRAWGRWDRLTGYDDPAAWVRRVAWNLAISRWRRARTALRFVARQRVETVAGPSPDRVALTAALDRLPVKQRRAVALFYLADLTTGEIAQDCGVPESTVRSWLHRARAALLKDLSDPVEEVRRGSVG</sequence>
<evidence type="ECO:0000259" key="7">
    <source>
        <dbReference type="Pfam" id="PF08281"/>
    </source>
</evidence>
<evidence type="ECO:0000313" key="9">
    <source>
        <dbReference type="Proteomes" id="UP000642748"/>
    </source>
</evidence>
<comment type="caution">
    <text evidence="8">The sequence shown here is derived from an EMBL/GenBank/DDBJ whole genome shotgun (WGS) entry which is preliminary data.</text>
</comment>
<evidence type="ECO:0000259" key="6">
    <source>
        <dbReference type="Pfam" id="PF04542"/>
    </source>
</evidence>
<dbReference type="Pfam" id="PF08281">
    <property type="entry name" value="Sigma70_r4_2"/>
    <property type="match status" value="1"/>
</dbReference>
<dbReference type="SUPFAM" id="SSF88946">
    <property type="entry name" value="Sigma2 domain of RNA polymerase sigma factors"/>
    <property type="match status" value="1"/>
</dbReference>
<dbReference type="NCBIfam" id="TIGR02937">
    <property type="entry name" value="sigma70-ECF"/>
    <property type="match status" value="1"/>
</dbReference>
<keyword evidence="5" id="KW-0804">Transcription</keyword>
<evidence type="ECO:0000256" key="4">
    <source>
        <dbReference type="ARBA" id="ARBA00023125"/>
    </source>
</evidence>
<proteinExistence type="inferred from homology"/>
<dbReference type="GO" id="GO:0016987">
    <property type="term" value="F:sigma factor activity"/>
    <property type="evidence" value="ECO:0007669"/>
    <property type="project" value="UniProtKB-KW"/>
</dbReference>
<name>A0A8J3QQQ6_9ACTN</name>
<keyword evidence="3" id="KW-0731">Sigma factor</keyword>
<dbReference type="RefSeq" id="WP_203918245.1">
    <property type="nucleotide sequence ID" value="NZ_BONZ01000027.1"/>
</dbReference>
<dbReference type="EMBL" id="BONZ01000027">
    <property type="protein sequence ID" value="GIH14582.1"/>
    <property type="molecule type" value="Genomic_DNA"/>
</dbReference>
<dbReference type="CDD" id="cd06171">
    <property type="entry name" value="Sigma70_r4"/>
    <property type="match status" value="1"/>
</dbReference>
<evidence type="ECO:0000256" key="5">
    <source>
        <dbReference type="ARBA" id="ARBA00023163"/>
    </source>
</evidence>
<dbReference type="InterPro" id="IPR013249">
    <property type="entry name" value="RNA_pol_sigma70_r4_t2"/>
</dbReference>
<accession>A0A8J3QQQ6</accession>
<dbReference type="AlphaFoldDB" id="A0A8J3QQQ6"/>
<dbReference type="InterPro" id="IPR039425">
    <property type="entry name" value="RNA_pol_sigma-70-like"/>
</dbReference>
<dbReference type="PANTHER" id="PTHR43133">
    <property type="entry name" value="RNA POLYMERASE ECF-TYPE SIGMA FACTO"/>
    <property type="match status" value="1"/>
</dbReference>
<evidence type="ECO:0000256" key="3">
    <source>
        <dbReference type="ARBA" id="ARBA00023082"/>
    </source>
</evidence>
<reference evidence="8" key="1">
    <citation type="submission" date="2021-01" db="EMBL/GenBank/DDBJ databases">
        <title>Whole genome shotgun sequence of Rugosimonospora africana NBRC 104875.</title>
        <authorList>
            <person name="Komaki H."/>
            <person name="Tamura T."/>
        </authorList>
    </citation>
    <scope>NUCLEOTIDE SEQUENCE</scope>
    <source>
        <strain evidence="8">NBRC 104875</strain>
    </source>
</reference>
<dbReference type="Pfam" id="PF04542">
    <property type="entry name" value="Sigma70_r2"/>
    <property type="match status" value="1"/>
</dbReference>
<comment type="similarity">
    <text evidence="1">Belongs to the sigma-70 factor family. ECF subfamily.</text>
</comment>
<dbReference type="SUPFAM" id="SSF88659">
    <property type="entry name" value="Sigma3 and sigma4 domains of RNA polymerase sigma factors"/>
    <property type="match status" value="1"/>
</dbReference>
<dbReference type="InterPro" id="IPR036388">
    <property type="entry name" value="WH-like_DNA-bd_sf"/>
</dbReference>
<dbReference type="InterPro" id="IPR007627">
    <property type="entry name" value="RNA_pol_sigma70_r2"/>
</dbReference>
<protein>
    <submittedName>
        <fullName evidence="8">RNA polymerase sigma24 factor</fullName>
    </submittedName>
</protein>
<dbReference type="InterPro" id="IPR014284">
    <property type="entry name" value="RNA_pol_sigma-70_dom"/>
</dbReference>
<feature type="domain" description="RNA polymerase sigma-70 region 2" evidence="6">
    <location>
        <begin position="24"/>
        <end position="74"/>
    </location>
</feature>
<dbReference type="GO" id="GO:0003677">
    <property type="term" value="F:DNA binding"/>
    <property type="evidence" value="ECO:0007669"/>
    <property type="project" value="UniProtKB-KW"/>
</dbReference>
<feature type="domain" description="RNA polymerase sigma factor 70 region 4 type 2" evidence="7">
    <location>
        <begin position="96"/>
        <end position="148"/>
    </location>
</feature>
<gene>
    <name evidence="8" type="ORF">Raf01_27540</name>
</gene>
<dbReference type="GO" id="GO:0006352">
    <property type="term" value="P:DNA-templated transcription initiation"/>
    <property type="evidence" value="ECO:0007669"/>
    <property type="project" value="InterPro"/>
</dbReference>
<dbReference type="Gene3D" id="1.10.1740.10">
    <property type="match status" value="1"/>
</dbReference>
<keyword evidence="2" id="KW-0805">Transcription regulation</keyword>
<keyword evidence="4" id="KW-0238">DNA-binding</keyword>
<keyword evidence="9" id="KW-1185">Reference proteome</keyword>
<dbReference type="InterPro" id="IPR013324">
    <property type="entry name" value="RNA_pol_sigma_r3/r4-like"/>
</dbReference>
<evidence type="ECO:0000256" key="1">
    <source>
        <dbReference type="ARBA" id="ARBA00010641"/>
    </source>
</evidence>